<dbReference type="AlphaFoldDB" id="A0A4E0RXZ9"/>
<dbReference type="PANTHER" id="PTHR12444">
    <property type="entry name" value="PROTEIN EFR3 HOMOLOG CMP44E"/>
    <property type="match status" value="1"/>
</dbReference>
<keyword evidence="5" id="KW-1185">Reference proteome</keyword>
<reference evidence="4" key="1">
    <citation type="submission" date="2019-03" db="EMBL/GenBank/DDBJ databases">
        <title>Improved annotation for the trematode Fasciola hepatica.</title>
        <authorList>
            <person name="Choi Y.-J."/>
            <person name="Martin J."/>
            <person name="Mitreva M."/>
        </authorList>
    </citation>
    <scope>NUCLEOTIDE SEQUENCE [LARGE SCALE GENOMIC DNA]</scope>
</reference>
<name>A0A4E0RXZ9_FASHE</name>
<dbReference type="GO" id="GO:0072659">
    <property type="term" value="P:protein localization to plasma membrane"/>
    <property type="evidence" value="ECO:0007669"/>
    <property type="project" value="TreeGrafter"/>
</dbReference>
<dbReference type="InterPro" id="IPR016024">
    <property type="entry name" value="ARM-type_fold"/>
</dbReference>
<accession>A0A4E0RXZ9</accession>
<feature type="coiled-coil region" evidence="2">
    <location>
        <begin position="336"/>
        <end position="363"/>
    </location>
</feature>
<protein>
    <recommendedName>
        <fullName evidence="6">Protein EFR3 B</fullName>
    </recommendedName>
</protein>
<dbReference type="Pfam" id="PF21052">
    <property type="entry name" value="EFR3_ARM"/>
    <property type="match status" value="1"/>
</dbReference>
<gene>
    <name evidence="4" type="ORF">D915_005938</name>
</gene>
<evidence type="ECO:0008006" key="6">
    <source>
        <dbReference type="Google" id="ProtNLM"/>
    </source>
</evidence>
<evidence type="ECO:0000313" key="5">
    <source>
        <dbReference type="Proteomes" id="UP000230066"/>
    </source>
</evidence>
<dbReference type="EMBL" id="JXXN02002152">
    <property type="protein sequence ID" value="THD23432.1"/>
    <property type="molecule type" value="Genomic_DNA"/>
</dbReference>
<comment type="caution">
    <text evidence="4">The sequence shown here is derived from an EMBL/GenBank/DDBJ whole genome shotgun (WGS) entry which is preliminary data.</text>
</comment>
<dbReference type="InterPro" id="IPR051851">
    <property type="entry name" value="EFR3_Homologs"/>
</dbReference>
<organism evidence="4 5">
    <name type="scientific">Fasciola hepatica</name>
    <name type="common">Liver fluke</name>
    <dbReference type="NCBI Taxonomy" id="6192"/>
    <lineage>
        <taxon>Eukaryota</taxon>
        <taxon>Metazoa</taxon>
        <taxon>Spiralia</taxon>
        <taxon>Lophotrochozoa</taxon>
        <taxon>Platyhelminthes</taxon>
        <taxon>Trematoda</taxon>
        <taxon>Digenea</taxon>
        <taxon>Plagiorchiida</taxon>
        <taxon>Echinostomata</taxon>
        <taxon>Echinostomatoidea</taxon>
        <taxon>Fasciolidae</taxon>
        <taxon>Fasciola</taxon>
    </lineage>
</organism>
<evidence type="ECO:0000256" key="1">
    <source>
        <dbReference type="ARBA" id="ARBA00010216"/>
    </source>
</evidence>
<evidence type="ECO:0000256" key="2">
    <source>
        <dbReference type="SAM" id="Coils"/>
    </source>
</evidence>
<evidence type="ECO:0000313" key="4">
    <source>
        <dbReference type="EMBL" id="THD23432.1"/>
    </source>
</evidence>
<comment type="similarity">
    <text evidence="1">Belongs to the EFR3 family.</text>
</comment>
<dbReference type="InterPro" id="IPR049152">
    <property type="entry name" value="EFR3-like_ARM"/>
</dbReference>
<dbReference type="Proteomes" id="UP000230066">
    <property type="component" value="Unassembled WGS sequence"/>
</dbReference>
<keyword evidence="2" id="KW-0175">Coiled coil</keyword>
<dbReference type="SUPFAM" id="SSF48371">
    <property type="entry name" value="ARM repeat"/>
    <property type="match status" value="1"/>
</dbReference>
<proteinExistence type="inferred from homology"/>
<evidence type="ECO:0000256" key="3">
    <source>
        <dbReference type="SAM" id="MobiDB-lite"/>
    </source>
</evidence>
<feature type="region of interest" description="Disordered" evidence="3">
    <location>
        <begin position="895"/>
        <end position="952"/>
    </location>
</feature>
<sequence>MCLSARCHVPCVLVGPCRPKWMRMVDNVYSGNPQESNNQNKLIHYCLHQPDKLDRIAKYLYKRLSQDVNRRYDLNMFIAIECINKLIQACHGQRLVLAQVFLRMVHLLLQTNRVDLQILAAKSFVEFSQIEDDVPNYLKEYNDLIDHFCSMAHASSPNIRERNKVRMAGIFGIQGVVRKTVGDQLHLDVVHGSNMNKIIPSLLLNIFEKPELDPGTEDQEDPSQEAVFVFKDIASRASHSNIRPVVTSILTHLDNHKLWDPPDFPLLIFQYLLDSIENTQTAHGLVKQLVAHLSTHESDFTLPERTCMVQVIGLTVISLAKGAIGPDVFHNFNALLQILRASIDKTSQEAENLTDARSQTSSEERQFQEAIINTIAEFAKNLPDTQKIEILKFILNFEPMAKYHPENGVRPRPLIMVLLQTMLTVATQYRTVAISNALNSDFLNLLLRGVAVDRDPAIRIIVQKILHTLLDRHENTDRLLNVQVYTDQPLEAYFVWEEPSRQDILFMKKTGVLLTENIYHQLLDPTNKVDCLEHLFCTVGLVALELGADQRRLVRQLVVAFANLYISLIRIDVQHPTTTLVLIRLLLSAFYPSEQVIAELFRLILAVQKKIVDEPPTLPIPHRCALHALLAGAMSLIVQLVNLLDLRTHVDEVISVRKNTAPYLLPSLAFNRTNTTESYPVELELREELQFSADRISEALSAAGYDVSTLNAPYHPVYTRLYEQSGMHDPLTGIEHRDHITLHSATGPNFLDTPYTRNASRPGSGFVDITRLSGRGLSDECGYGLQNGVYDPSTGQEPARSESSYSLTDSLYSVADSAKMTDDLLSFKNMRKIVTEINDGYRKRAELDNTRLLNRFSSADVHDVFAPQVEKASSRTLRMRLAEIFDEISFDSHPTAEANIGGGPRKFASTKDSQTDLDQAGNTVTPDLDTGGAPRSVQPSCGQTRKVKRTTGAAPLVEDRDYRSLFMS</sequence>
<dbReference type="PANTHER" id="PTHR12444:SF8">
    <property type="entry name" value="PROTEIN EFR3 HOMOLOG CMP44E"/>
    <property type="match status" value="1"/>
</dbReference>
<feature type="compositionally biased region" description="Polar residues" evidence="3">
    <location>
        <begin position="910"/>
        <end position="925"/>
    </location>
</feature>
<dbReference type="GO" id="GO:0005886">
    <property type="term" value="C:plasma membrane"/>
    <property type="evidence" value="ECO:0007669"/>
    <property type="project" value="TreeGrafter"/>
</dbReference>